<name>A0A8H3F1M0_9LECA</name>
<sequence>MGAKVAYDRPLVESGNKIARLVVEDATNALWAAMGDRDVESDLLSVRPSEVSSSPGILSLPGALGLPHPLRTRRLANREDADLESGKEPTATEQELAIEESSTAVLEHDDIVTLPRRKIEQLMGMWIDVLQQSLQSRDSEQKILTIPIDTAHGSIRQLVSPMSNSRYPPISYPPDAHPWASVEPMAQFEVEAEDGWRALGRSMWKTPENLAHLEDSWKHLWEPMVGVDKGLFQWTVEEETRKTLQYNLVDALNANERIVSANMFMRRDYRTISTFITLIGLRLNEQFRSYHRSPEMGPVKQIKILVECIWACNAFDPSNDIKKGFREGPRLSNVLTACYRRGILNRPEKGFDDYVTRTILRRHCQAVRRALHLINLLHSHQLSVDMPCDNMDQARALWSMPLPDVEAPSPQIPRRASTLRDGPEAFLRIDDFNLSDLQTLGHLQIQWTSYWDEHLQLETGSTANILKIYWFQPKLARYLVENHLCAQISSAELTRHEDELFRTWCLLFTSKSRPRHSHTRYSSLRAPRWLSLLAHSKLATWTPDQATNNSPDAGPLLSKFTSPSPNSNSYCLEMQDHLLLHWSPDGKLPHERISYSQFPIYAHRLRELRTYMDSQQPTGLRALWKDRRNSNTYYTFWFVAIFGSLSVFLAACALAVGIAQTWAAFRALGR</sequence>
<comment type="caution">
    <text evidence="2">The sequence shown here is derived from an EMBL/GenBank/DDBJ whole genome shotgun (WGS) entry which is preliminary data.</text>
</comment>
<evidence type="ECO:0000313" key="3">
    <source>
        <dbReference type="Proteomes" id="UP000664521"/>
    </source>
</evidence>
<keyword evidence="1" id="KW-0472">Membrane</keyword>
<feature type="transmembrane region" description="Helical" evidence="1">
    <location>
        <begin position="636"/>
        <end position="665"/>
    </location>
</feature>
<reference evidence="2" key="1">
    <citation type="submission" date="2021-03" db="EMBL/GenBank/DDBJ databases">
        <authorList>
            <person name="Tagirdzhanova G."/>
        </authorList>
    </citation>
    <scope>NUCLEOTIDE SEQUENCE</scope>
</reference>
<dbReference type="AlphaFoldDB" id="A0A8H3F1M0"/>
<gene>
    <name evidence="2" type="primary">MID1_1</name>
    <name evidence="2" type="ORF">HETSPECPRED_002942</name>
</gene>
<organism evidence="2 3">
    <name type="scientific">Heterodermia speciosa</name>
    <dbReference type="NCBI Taxonomy" id="116794"/>
    <lineage>
        <taxon>Eukaryota</taxon>
        <taxon>Fungi</taxon>
        <taxon>Dikarya</taxon>
        <taxon>Ascomycota</taxon>
        <taxon>Pezizomycotina</taxon>
        <taxon>Lecanoromycetes</taxon>
        <taxon>OSLEUM clade</taxon>
        <taxon>Lecanoromycetidae</taxon>
        <taxon>Caliciales</taxon>
        <taxon>Physciaceae</taxon>
        <taxon>Heterodermia</taxon>
    </lineage>
</organism>
<protein>
    <submittedName>
        <fullName evidence="2">Stretch-activated cation channel mid1</fullName>
    </submittedName>
</protein>
<evidence type="ECO:0000313" key="2">
    <source>
        <dbReference type="EMBL" id="CAF9916531.1"/>
    </source>
</evidence>
<evidence type="ECO:0000256" key="1">
    <source>
        <dbReference type="SAM" id="Phobius"/>
    </source>
</evidence>
<keyword evidence="1" id="KW-1133">Transmembrane helix</keyword>
<dbReference type="Proteomes" id="UP000664521">
    <property type="component" value="Unassembled WGS sequence"/>
</dbReference>
<accession>A0A8H3F1M0</accession>
<keyword evidence="1" id="KW-0812">Transmembrane</keyword>
<dbReference type="OrthoDB" id="5428890at2759"/>
<proteinExistence type="predicted"/>
<keyword evidence="3" id="KW-1185">Reference proteome</keyword>
<dbReference type="EMBL" id="CAJPDS010000018">
    <property type="protein sequence ID" value="CAF9916531.1"/>
    <property type="molecule type" value="Genomic_DNA"/>
</dbReference>